<name>A0A8K1CCS4_PYTOL</name>
<dbReference type="Pfam" id="PF01965">
    <property type="entry name" value="DJ-1_PfpI"/>
    <property type="match status" value="1"/>
</dbReference>
<accession>A0A8K1CCS4</accession>
<dbReference type="CDD" id="cd03139">
    <property type="entry name" value="GATase1_PfpI_2"/>
    <property type="match status" value="1"/>
</dbReference>
<sequence>MALDRALVIGILLFNNMTSLDFAGPGTYLEYLGVIGQKVEIHTIGEKVGPLQPSNLTPMYASVSMDNAPRAWDILIVPGGLGATPFVQNQELVDYVRGAAENATDVLTVCTGGRIMGATGLLDGKNATTNKMEFSKIASEYPAVNWIEHARWVVEGKYWTSSGVSAGLDLGHAYVAAKFGEEAATKIQRTLEYVANKDPSNDPFAPQLL</sequence>
<dbReference type="OrthoDB" id="543156at2759"/>
<dbReference type="AlphaFoldDB" id="A0A8K1CCS4"/>
<protein>
    <recommendedName>
        <fullName evidence="1">DJ-1/PfpI domain-containing protein</fullName>
    </recommendedName>
</protein>
<dbReference type="SUPFAM" id="SSF52317">
    <property type="entry name" value="Class I glutamine amidotransferase-like"/>
    <property type="match status" value="1"/>
</dbReference>
<comment type="caution">
    <text evidence="2">The sequence shown here is derived from an EMBL/GenBank/DDBJ whole genome shotgun (WGS) entry which is preliminary data.</text>
</comment>
<dbReference type="Proteomes" id="UP000794436">
    <property type="component" value="Unassembled WGS sequence"/>
</dbReference>
<dbReference type="InterPro" id="IPR029062">
    <property type="entry name" value="Class_I_gatase-like"/>
</dbReference>
<dbReference type="PANTHER" id="PTHR43130">
    <property type="entry name" value="ARAC-FAMILY TRANSCRIPTIONAL REGULATOR"/>
    <property type="match status" value="1"/>
</dbReference>
<gene>
    <name evidence="2" type="ORF">Poli38472_005021</name>
</gene>
<organism evidence="2 3">
    <name type="scientific">Pythium oligandrum</name>
    <name type="common">Mycoparasitic fungus</name>
    <dbReference type="NCBI Taxonomy" id="41045"/>
    <lineage>
        <taxon>Eukaryota</taxon>
        <taxon>Sar</taxon>
        <taxon>Stramenopiles</taxon>
        <taxon>Oomycota</taxon>
        <taxon>Peronosporomycetes</taxon>
        <taxon>Pythiales</taxon>
        <taxon>Pythiaceae</taxon>
        <taxon>Pythium</taxon>
    </lineage>
</organism>
<proteinExistence type="predicted"/>
<dbReference type="EMBL" id="SPLM01000109">
    <property type="protein sequence ID" value="TMW59952.1"/>
    <property type="molecule type" value="Genomic_DNA"/>
</dbReference>
<dbReference type="PANTHER" id="PTHR43130:SF15">
    <property type="entry name" value="THIJ_PFPI FAMILY PROTEIN (AFU_ORTHOLOGUE AFUA_5G14240)"/>
    <property type="match status" value="1"/>
</dbReference>
<keyword evidence="3" id="KW-1185">Reference proteome</keyword>
<evidence type="ECO:0000313" key="2">
    <source>
        <dbReference type="EMBL" id="TMW59952.1"/>
    </source>
</evidence>
<feature type="domain" description="DJ-1/PfpI" evidence="1">
    <location>
        <begin position="11"/>
        <end position="176"/>
    </location>
</feature>
<reference evidence="2" key="1">
    <citation type="submission" date="2019-03" db="EMBL/GenBank/DDBJ databases">
        <title>Long read genome sequence of the mycoparasitic Pythium oligandrum ATCC 38472 isolated from sugarbeet rhizosphere.</title>
        <authorList>
            <person name="Gaulin E."/>
        </authorList>
    </citation>
    <scope>NUCLEOTIDE SEQUENCE</scope>
    <source>
        <strain evidence="2">ATCC 38472_TT</strain>
    </source>
</reference>
<dbReference type="Gene3D" id="3.40.50.880">
    <property type="match status" value="1"/>
</dbReference>
<dbReference type="InterPro" id="IPR052158">
    <property type="entry name" value="INH-QAR"/>
</dbReference>
<evidence type="ECO:0000259" key="1">
    <source>
        <dbReference type="Pfam" id="PF01965"/>
    </source>
</evidence>
<dbReference type="InterPro" id="IPR002818">
    <property type="entry name" value="DJ-1/PfpI"/>
</dbReference>
<evidence type="ECO:0000313" key="3">
    <source>
        <dbReference type="Proteomes" id="UP000794436"/>
    </source>
</evidence>